<organism evidence="4 5">
    <name type="scientific">Phaeobacter italicus</name>
    <dbReference type="NCBI Taxonomy" id="481446"/>
    <lineage>
        <taxon>Bacteria</taxon>
        <taxon>Pseudomonadati</taxon>
        <taxon>Pseudomonadota</taxon>
        <taxon>Alphaproteobacteria</taxon>
        <taxon>Rhodobacterales</taxon>
        <taxon>Roseobacteraceae</taxon>
        <taxon>Phaeobacter</taxon>
    </lineage>
</organism>
<dbReference type="InterPro" id="IPR003715">
    <property type="entry name" value="Poly_export_N"/>
</dbReference>
<evidence type="ECO:0000313" key="4">
    <source>
        <dbReference type="EMBL" id="CRL09659.1"/>
    </source>
</evidence>
<feature type="signal peptide" evidence="2">
    <location>
        <begin position="1"/>
        <end position="21"/>
    </location>
</feature>
<keyword evidence="1 2" id="KW-0732">Signal</keyword>
<sequence>MKSVPVKWARPVAFLTALTLAASCGLPQVGPNKRQIYAGSVQKEGDAFVVSVNDRVTRATAVVPALGFSDQFLSAGKLTSDVIRPGDVLGLTVWENVDDGLLAAEATNATVLEEVQVDSAGFIFVPYAGRLRASGSTPDQLRQTITKKLEDQTPDPQVQVRRLAGDGATVSLTGAVGGQGVYAIERPTRTLATMLARAGGVVIEPENAQVTVIRGATQGKIWFQDLYKHPELDIALRGGDKILVEEDSRSFTALGATNAQARVPFETQDLSALEAIAQVGGLISTASDPTGVFVFRNEPAEIANQVLGRDDLIGAQRMIYVLNLTQPNGLFVARDFVIRDDDTLYVTEAPYAQWTKTISLLASPLTPLASVETLFGGS</sequence>
<dbReference type="GeneID" id="78399523"/>
<dbReference type="InterPro" id="IPR049712">
    <property type="entry name" value="Poly_export"/>
</dbReference>
<evidence type="ECO:0000259" key="3">
    <source>
        <dbReference type="Pfam" id="PF02563"/>
    </source>
</evidence>
<protein>
    <submittedName>
        <fullName evidence="4">Polysaccharide export protein Wza</fullName>
    </submittedName>
</protein>
<dbReference type="GO" id="GO:0015159">
    <property type="term" value="F:polysaccharide transmembrane transporter activity"/>
    <property type="evidence" value="ECO:0007669"/>
    <property type="project" value="InterPro"/>
</dbReference>
<feature type="chain" id="PRO_5009773407" evidence="2">
    <location>
        <begin position="22"/>
        <end position="378"/>
    </location>
</feature>
<dbReference type="STRING" id="481446.NIT7645_00296"/>
<dbReference type="RefSeq" id="WP_008562471.1">
    <property type="nucleotide sequence ID" value="NZ_BSKQ01000001.1"/>
</dbReference>
<evidence type="ECO:0000256" key="1">
    <source>
        <dbReference type="ARBA" id="ARBA00022729"/>
    </source>
</evidence>
<dbReference type="PANTHER" id="PTHR33619:SF3">
    <property type="entry name" value="POLYSACCHARIDE EXPORT PROTEIN GFCE-RELATED"/>
    <property type="match status" value="1"/>
</dbReference>
<evidence type="ECO:0000313" key="5">
    <source>
        <dbReference type="Proteomes" id="UP000043764"/>
    </source>
</evidence>
<name>A0A0H5CXZ2_9RHOB</name>
<dbReference type="Proteomes" id="UP000043764">
    <property type="component" value="Unassembled WGS sequence"/>
</dbReference>
<gene>
    <name evidence="4" type="ORF">NIT7321_00491</name>
</gene>
<dbReference type="PANTHER" id="PTHR33619">
    <property type="entry name" value="POLYSACCHARIDE EXPORT PROTEIN GFCE-RELATED"/>
    <property type="match status" value="1"/>
</dbReference>
<reference evidence="4 5" key="1">
    <citation type="submission" date="2015-05" db="EMBL/GenBank/DDBJ databases">
        <authorList>
            <person name="Rodrigo-Torres Lidia"/>
            <person name="Arahal R.David."/>
        </authorList>
    </citation>
    <scope>NUCLEOTIDE SEQUENCE [LARGE SCALE GENOMIC DNA]</scope>
    <source>
        <strain evidence="4 5">CECT 7321</strain>
    </source>
</reference>
<dbReference type="Gene3D" id="3.10.560.10">
    <property type="entry name" value="Outer membrane lipoprotein wza domain like"/>
    <property type="match status" value="2"/>
</dbReference>
<dbReference type="PROSITE" id="PS51257">
    <property type="entry name" value="PROKAR_LIPOPROTEIN"/>
    <property type="match status" value="1"/>
</dbReference>
<accession>A0A0H5CXZ2</accession>
<evidence type="ECO:0000256" key="2">
    <source>
        <dbReference type="SAM" id="SignalP"/>
    </source>
</evidence>
<dbReference type="Gene3D" id="3.30.1950.10">
    <property type="entry name" value="wza like domain"/>
    <property type="match status" value="1"/>
</dbReference>
<dbReference type="AlphaFoldDB" id="A0A0H5CXZ2"/>
<proteinExistence type="predicted"/>
<dbReference type="OrthoDB" id="7198507at2"/>
<keyword evidence="5" id="KW-1185">Reference proteome</keyword>
<feature type="domain" description="Polysaccharide export protein N-terminal" evidence="3">
    <location>
        <begin position="82"/>
        <end position="161"/>
    </location>
</feature>
<dbReference type="EMBL" id="CVRL01000005">
    <property type="protein sequence ID" value="CRL09659.1"/>
    <property type="molecule type" value="Genomic_DNA"/>
</dbReference>
<dbReference type="Pfam" id="PF02563">
    <property type="entry name" value="Poly_export"/>
    <property type="match status" value="1"/>
</dbReference>